<keyword evidence="5 10" id="KW-0812">Transmembrane</keyword>
<dbReference type="GO" id="GO:0008320">
    <property type="term" value="F:protein transmembrane transporter activity"/>
    <property type="evidence" value="ECO:0007669"/>
    <property type="project" value="InterPro"/>
</dbReference>
<dbReference type="GO" id="GO:0005741">
    <property type="term" value="C:mitochondrial outer membrane"/>
    <property type="evidence" value="ECO:0007669"/>
    <property type="project" value="UniProtKB-SubCell"/>
</dbReference>
<dbReference type="InterPro" id="IPR027246">
    <property type="entry name" value="Porin_Euk/Tom40"/>
</dbReference>
<evidence type="ECO:0000256" key="1">
    <source>
        <dbReference type="ARBA" id="ARBA00004374"/>
    </source>
</evidence>
<name>A0A8C4R2T0_EPTBU</name>
<evidence type="ECO:0000256" key="6">
    <source>
        <dbReference type="ARBA" id="ARBA00022787"/>
    </source>
</evidence>
<evidence type="ECO:0000313" key="11">
    <source>
        <dbReference type="Ensembl" id="ENSEBUP00000023303.1"/>
    </source>
</evidence>
<dbReference type="InterPro" id="IPR037930">
    <property type="entry name" value="Tom40"/>
</dbReference>
<evidence type="ECO:0000256" key="9">
    <source>
        <dbReference type="ARBA" id="ARBA00023136"/>
    </source>
</evidence>
<evidence type="ECO:0000256" key="7">
    <source>
        <dbReference type="ARBA" id="ARBA00022927"/>
    </source>
</evidence>
<evidence type="ECO:0000256" key="10">
    <source>
        <dbReference type="SAM" id="Phobius"/>
    </source>
</evidence>
<keyword evidence="6" id="KW-1000">Mitochondrion outer membrane</keyword>
<dbReference type="InterPro" id="IPR023614">
    <property type="entry name" value="Porin_dom_sf"/>
</dbReference>
<reference evidence="11" key="1">
    <citation type="submission" date="2025-08" db="UniProtKB">
        <authorList>
            <consortium name="Ensembl"/>
        </authorList>
    </citation>
    <scope>IDENTIFICATION</scope>
</reference>
<keyword evidence="12" id="KW-1185">Reference proteome</keyword>
<dbReference type="Proteomes" id="UP000694388">
    <property type="component" value="Unplaced"/>
</dbReference>
<evidence type="ECO:0000256" key="8">
    <source>
        <dbReference type="ARBA" id="ARBA00023128"/>
    </source>
</evidence>
<accession>A0A8C4R2T0</accession>
<evidence type="ECO:0000256" key="4">
    <source>
        <dbReference type="ARBA" id="ARBA00022452"/>
    </source>
</evidence>
<evidence type="ECO:0000256" key="2">
    <source>
        <dbReference type="ARBA" id="ARBA00010510"/>
    </source>
</evidence>
<dbReference type="Ensembl" id="ENSEBUT00000023879.1">
    <property type="protein sequence ID" value="ENSEBUP00000023303.1"/>
    <property type="gene ID" value="ENSEBUG00000014353.1"/>
</dbReference>
<protein>
    <submittedName>
        <fullName evidence="11">Uncharacterized protein</fullName>
    </submittedName>
</protein>
<feature type="transmembrane region" description="Helical" evidence="10">
    <location>
        <begin position="251"/>
        <end position="270"/>
    </location>
</feature>
<evidence type="ECO:0000256" key="3">
    <source>
        <dbReference type="ARBA" id="ARBA00022448"/>
    </source>
</evidence>
<dbReference type="Gene3D" id="2.40.160.10">
    <property type="entry name" value="Porin"/>
    <property type="match status" value="1"/>
</dbReference>
<comment type="similarity">
    <text evidence="2">Belongs to the Tom40 family.</text>
</comment>
<comment type="subcellular location">
    <subcellularLocation>
        <location evidence="1">Mitochondrion outer membrane</location>
        <topology evidence="1">Multi-pass membrane protein</topology>
    </subcellularLocation>
</comment>
<dbReference type="PANTHER" id="PTHR10802">
    <property type="entry name" value="MITOCHONDRIAL IMPORT RECEPTOR SUBUNIT TOM40"/>
    <property type="match status" value="1"/>
</dbReference>
<evidence type="ECO:0000313" key="12">
    <source>
        <dbReference type="Proteomes" id="UP000694388"/>
    </source>
</evidence>
<keyword evidence="7" id="KW-0653">Protein transport</keyword>
<reference evidence="11" key="2">
    <citation type="submission" date="2025-09" db="UniProtKB">
        <authorList>
            <consortium name="Ensembl"/>
        </authorList>
    </citation>
    <scope>IDENTIFICATION</scope>
</reference>
<sequence length="272" mass="29995">MGNVALSNHSPFRSETRSACHAAWRSSRSFRLFNPGAFQDLHQKSEDVFPVKMDGVRLILNKDISCHLKQASHAIVLGVPGQSGYHFGATYFGEGETENGEALPWFVGDIDGAGSLSARAEGQFGKNGRARLVLQTHEETFETWQSTLEKRGRDHTISLTVGNPNVIEGTGVAVLHFLQTISPCLSLGGEMVYHRQGNSEGAFVTAAARYIGQDCVAAMNIGHGGFHASYFHQATSQVLSMFLLLFNRFKTTLSFSSFIFKFLLIFFPIYQH</sequence>
<keyword evidence="4" id="KW-1134">Transmembrane beta strand</keyword>
<evidence type="ECO:0000256" key="5">
    <source>
        <dbReference type="ARBA" id="ARBA00022692"/>
    </source>
</evidence>
<keyword evidence="10" id="KW-1133">Transmembrane helix</keyword>
<keyword evidence="8" id="KW-0496">Mitochondrion</keyword>
<dbReference type="GeneTree" id="ENSGT00390000003308"/>
<organism evidence="11 12">
    <name type="scientific">Eptatretus burgeri</name>
    <name type="common">Inshore hagfish</name>
    <dbReference type="NCBI Taxonomy" id="7764"/>
    <lineage>
        <taxon>Eukaryota</taxon>
        <taxon>Metazoa</taxon>
        <taxon>Chordata</taxon>
        <taxon>Craniata</taxon>
        <taxon>Vertebrata</taxon>
        <taxon>Cyclostomata</taxon>
        <taxon>Myxini</taxon>
        <taxon>Myxiniformes</taxon>
        <taxon>Myxinidae</taxon>
        <taxon>Eptatretinae</taxon>
        <taxon>Eptatretus</taxon>
    </lineage>
</organism>
<dbReference type="Pfam" id="PF01459">
    <property type="entry name" value="Porin_3"/>
    <property type="match status" value="1"/>
</dbReference>
<dbReference type="AlphaFoldDB" id="A0A8C4R2T0"/>
<dbReference type="GO" id="GO:0030150">
    <property type="term" value="P:protein import into mitochondrial matrix"/>
    <property type="evidence" value="ECO:0007669"/>
    <property type="project" value="InterPro"/>
</dbReference>
<proteinExistence type="inferred from homology"/>
<keyword evidence="9 10" id="KW-0472">Membrane</keyword>
<keyword evidence="3" id="KW-0813">Transport</keyword>
<dbReference type="OMA" id="TRSACHA"/>